<evidence type="ECO:0000259" key="1">
    <source>
        <dbReference type="PROSITE" id="PS50157"/>
    </source>
</evidence>
<dbReference type="InterPro" id="IPR013087">
    <property type="entry name" value="Znf_C2H2_type"/>
</dbReference>
<dbReference type="PROSITE" id="PS50157">
    <property type="entry name" value="ZINC_FINGER_C2H2_2"/>
    <property type="match status" value="1"/>
</dbReference>
<protein>
    <recommendedName>
        <fullName evidence="1">C2H2-type domain-containing protein</fullName>
    </recommendedName>
</protein>
<dbReference type="EMBL" id="MN740889">
    <property type="protein sequence ID" value="QHU16770.1"/>
    <property type="molecule type" value="Genomic_DNA"/>
</dbReference>
<evidence type="ECO:0000313" key="2">
    <source>
        <dbReference type="EMBL" id="QHU16770.1"/>
    </source>
</evidence>
<proteinExistence type="predicted"/>
<name>A0A6C0KJB1_9ZZZZ</name>
<feature type="domain" description="C2H2-type" evidence="1">
    <location>
        <begin position="96"/>
        <end position="128"/>
    </location>
</feature>
<dbReference type="AlphaFoldDB" id="A0A6C0KJB1"/>
<reference evidence="2" key="1">
    <citation type="journal article" date="2020" name="Nature">
        <title>Giant virus diversity and host interactions through global metagenomics.</title>
        <authorList>
            <person name="Schulz F."/>
            <person name="Roux S."/>
            <person name="Paez-Espino D."/>
            <person name="Jungbluth S."/>
            <person name="Walsh D.A."/>
            <person name="Denef V.J."/>
            <person name="McMahon K.D."/>
            <person name="Konstantinidis K.T."/>
            <person name="Eloe-Fadrosh E.A."/>
            <person name="Kyrpides N.C."/>
            <person name="Woyke T."/>
        </authorList>
    </citation>
    <scope>NUCLEOTIDE SEQUENCE</scope>
    <source>
        <strain evidence="2">GVMAG-S-3300012000-53</strain>
    </source>
</reference>
<sequence length="350" mass="40978">MNINEKIVIREQKYCCEICDYNTSKPCDYNKHILTRKHEMLAIKSIKNVEGKRKNYVCEKCDYNTSNLYDFNKHNLTQKHIVNINNNLQQKKSQQNTCDTCNRVFNSYNSLWKHKNKYNCITHSSNLREDVHLTTNKETISSDLILEVIKQSKEIQNVLIEQNKELQAKLLEMAKSQTVVNNNTMNNNNFNLQVFLNETCKDAINIMDFVNSLQLKVEDFEATGKLGYVEGISRIIINGMKNIEIEKRPMHCTDVKRETVYIKDEDTWSKEDVDKNKFKKVIKTVAQMNLNQLPKWQEQNPAYVNINTLENENLIKYSLSALGSRTDEEEEKFVSKIMKNVLKEVAISRK</sequence>
<accession>A0A6C0KJB1</accession>
<dbReference type="SMART" id="SM00355">
    <property type="entry name" value="ZnF_C2H2"/>
    <property type="match status" value="3"/>
</dbReference>
<organism evidence="2">
    <name type="scientific">viral metagenome</name>
    <dbReference type="NCBI Taxonomy" id="1070528"/>
    <lineage>
        <taxon>unclassified sequences</taxon>
        <taxon>metagenomes</taxon>
        <taxon>organismal metagenomes</taxon>
    </lineage>
</organism>